<comment type="similarity">
    <text evidence="4 16">Belongs to the cytochrome P450 family.</text>
</comment>
<sequence length="515" mass="59677">MTLTAILVSGIAVLLALFYYLSKHKFDYWKVRNVPYPEPIPLFGNYKQYILLKKFITEVVDKLCEKFPKEPYFGAFLGTEPTLIVQDPDYIKLMLTKDFYYFSSREIAEHSHREILTRNIFFTSGDRWKILRQNVTPLFSLAKMKKMFYLIDDCTKSFERVLDDITKQPSVEVRNLMSRYTIDCIGSCAFGVNAKAMNLEDTNNPFVKIGQKIFENTNYRGFKVVSRVIWPSIFYNLGLKAFPSEIPAFFDNLLKNVFQQRQYTNSGRHDFVDLLLDLKANKFITGDSINNLKGEAKKTSMEVDDELLSAQCMLFFAAGFETSATTLSFLLFELAKHPEIQKRALEEVDNYFKKHDKLAYECVAETPFIDACINETLRIYPVVGVLTREVVDDYKLSSGVLLNKGLRIHIPVHKIQNDPEFFPYPEEFRPERFMGAEKENIRPFTYMPFGEGPRTCIGMRFAKMQIIAGLLAMLKKTRIELADDTKMDVEYEPRALTTQPSHGINLKFIRRDVQC</sequence>
<dbReference type="InterPro" id="IPR036396">
    <property type="entry name" value="Cyt_P450_sf"/>
</dbReference>
<dbReference type="InterPro" id="IPR001128">
    <property type="entry name" value="Cyt_P450"/>
</dbReference>
<dbReference type="GO" id="GO:0016712">
    <property type="term" value="F:oxidoreductase activity, acting on paired donors, with incorporation or reduction of molecular oxygen, reduced flavin or flavoprotein as one donor, and incorporation of one atom of oxygen"/>
    <property type="evidence" value="ECO:0007669"/>
    <property type="project" value="UniProtKB-EC"/>
</dbReference>
<dbReference type="CDD" id="cd11056">
    <property type="entry name" value="CYP6-like"/>
    <property type="match status" value="1"/>
</dbReference>
<keyword evidence="7 15" id="KW-0479">Metal-binding</keyword>
<protein>
    <recommendedName>
        <fullName evidence="5">unspecific monooxygenase</fullName>
        <ecNumber evidence="5">1.14.14.1</ecNumber>
    </recommendedName>
</protein>
<evidence type="ECO:0000256" key="6">
    <source>
        <dbReference type="ARBA" id="ARBA00022617"/>
    </source>
</evidence>
<dbReference type="Gene3D" id="1.10.630.10">
    <property type="entry name" value="Cytochrome P450"/>
    <property type="match status" value="1"/>
</dbReference>
<dbReference type="PRINTS" id="PR00463">
    <property type="entry name" value="EP450I"/>
</dbReference>
<evidence type="ECO:0000256" key="12">
    <source>
        <dbReference type="ARBA" id="ARBA00023033"/>
    </source>
</evidence>
<gene>
    <name evidence="18" type="ORF">LNINA_LOCUS1450</name>
</gene>
<accession>A0AAV1IW55</accession>
<evidence type="ECO:0000313" key="18">
    <source>
        <dbReference type="EMBL" id="CAK1541468.1"/>
    </source>
</evidence>
<evidence type="ECO:0000256" key="13">
    <source>
        <dbReference type="ARBA" id="ARBA00023136"/>
    </source>
</evidence>
<keyword evidence="12 16" id="KW-0503">Monooxygenase</keyword>
<comment type="catalytic activity">
    <reaction evidence="14">
        <text>an organic molecule + reduced [NADPH--hemoprotein reductase] + O2 = an alcohol + oxidized [NADPH--hemoprotein reductase] + H2O + H(+)</text>
        <dbReference type="Rhea" id="RHEA:17149"/>
        <dbReference type="Rhea" id="RHEA-COMP:11964"/>
        <dbReference type="Rhea" id="RHEA-COMP:11965"/>
        <dbReference type="ChEBI" id="CHEBI:15377"/>
        <dbReference type="ChEBI" id="CHEBI:15378"/>
        <dbReference type="ChEBI" id="CHEBI:15379"/>
        <dbReference type="ChEBI" id="CHEBI:30879"/>
        <dbReference type="ChEBI" id="CHEBI:57618"/>
        <dbReference type="ChEBI" id="CHEBI:58210"/>
        <dbReference type="ChEBI" id="CHEBI:142491"/>
        <dbReference type="EC" id="1.14.14.1"/>
    </reaction>
</comment>
<dbReference type="EMBL" id="CAVLEF010000002">
    <property type="protein sequence ID" value="CAK1541468.1"/>
    <property type="molecule type" value="Genomic_DNA"/>
</dbReference>
<keyword evidence="8" id="KW-0256">Endoplasmic reticulum</keyword>
<dbReference type="PANTHER" id="PTHR24292:SF45">
    <property type="entry name" value="CYTOCHROME P450 6G1-RELATED"/>
    <property type="match status" value="1"/>
</dbReference>
<keyword evidence="19" id="KW-1185">Reference proteome</keyword>
<evidence type="ECO:0000256" key="15">
    <source>
        <dbReference type="PIRSR" id="PIRSR602401-1"/>
    </source>
</evidence>
<evidence type="ECO:0000256" key="9">
    <source>
        <dbReference type="ARBA" id="ARBA00022848"/>
    </source>
</evidence>
<comment type="cofactor">
    <cofactor evidence="1 15">
        <name>heme</name>
        <dbReference type="ChEBI" id="CHEBI:30413"/>
    </cofactor>
</comment>
<keyword evidence="6 15" id="KW-0349">Heme</keyword>
<keyword evidence="10 16" id="KW-0560">Oxidoreductase</keyword>
<organism evidence="18 19">
    <name type="scientific">Leptosia nina</name>
    <dbReference type="NCBI Taxonomy" id="320188"/>
    <lineage>
        <taxon>Eukaryota</taxon>
        <taxon>Metazoa</taxon>
        <taxon>Ecdysozoa</taxon>
        <taxon>Arthropoda</taxon>
        <taxon>Hexapoda</taxon>
        <taxon>Insecta</taxon>
        <taxon>Pterygota</taxon>
        <taxon>Neoptera</taxon>
        <taxon>Endopterygota</taxon>
        <taxon>Lepidoptera</taxon>
        <taxon>Glossata</taxon>
        <taxon>Ditrysia</taxon>
        <taxon>Papilionoidea</taxon>
        <taxon>Pieridae</taxon>
        <taxon>Pierinae</taxon>
        <taxon>Leptosia</taxon>
    </lineage>
</organism>
<keyword evidence="13 17" id="KW-0472">Membrane</keyword>
<evidence type="ECO:0000256" key="14">
    <source>
        <dbReference type="ARBA" id="ARBA00047827"/>
    </source>
</evidence>
<evidence type="ECO:0000256" key="3">
    <source>
        <dbReference type="ARBA" id="ARBA00004406"/>
    </source>
</evidence>
<dbReference type="GO" id="GO:0005506">
    <property type="term" value="F:iron ion binding"/>
    <property type="evidence" value="ECO:0007669"/>
    <property type="project" value="InterPro"/>
</dbReference>
<keyword evidence="9" id="KW-0492">Microsome</keyword>
<evidence type="ECO:0000256" key="8">
    <source>
        <dbReference type="ARBA" id="ARBA00022824"/>
    </source>
</evidence>
<keyword evidence="17" id="KW-1133">Transmembrane helix</keyword>
<name>A0AAV1IW55_9NEOP</name>
<evidence type="ECO:0000256" key="1">
    <source>
        <dbReference type="ARBA" id="ARBA00001971"/>
    </source>
</evidence>
<comment type="subcellular location">
    <subcellularLocation>
        <location evidence="3">Endoplasmic reticulum membrane</location>
        <topology evidence="3">Peripheral membrane protein</topology>
    </subcellularLocation>
    <subcellularLocation>
        <location evidence="2">Microsome membrane</location>
        <topology evidence="2">Peripheral membrane protein</topology>
    </subcellularLocation>
</comment>
<feature type="binding site" description="axial binding residue" evidence="15">
    <location>
        <position position="456"/>
    </location>
    <ligand>
        <name>heme</name>
        <dbReference type="ChEBI" id="CHEBI:30413"/>
    </ligand>
    <ligandPart>
        <name>Fe</name>
        <dbReference type="ChEBI" id="CHEBI:18248"/>
    </ligandPart>
</feature>
<dbReference type="InterPro" id="IPR050476">
    <property type="entry name" value="Insect_CytP450_Detox"/>
</dbReference>
<dbReference type="FunFam" id="1.10.630.10:FF:000042">
    <property type="entry name" value="Cytochrome P450"/>
    <property type="match status" value="1"/>
</dbReference>
<evidence type="ECO:0000256" key="2">
    <source>
        <dbReference type="ARBA" id="ARBA00004174"/>
    </source>
</evidence>
<proteinExistence type="inferred from homology"/>
<dbReference type="InterPro" id="IPR002401">
    <property type="entry name" value="Cyt_P450_E_grp-I"/>
</dbReference>
<evidence type="ECO:0000256" key="17">
    <source>
        <dbReference type="SAM" id="Phobius"/>
    </source>
</evidence>
<evidence type="ECO:0000256" key="11">
    <source>
        <dbReference type="ARBA" id="ARBA00023004"/>
    </source>
</evidence>
<comment type="caution">
    <text evidence="18">The sequence shown here is derived from an EMBL/GenBank/DDBJ whole genome shotgun (WGS) entry which is preliminary data.</text>
</comment>
<dbReference type="AlphaFoldDB" id="A0AAV1IW55"/>
<dbReference type="GO" id="GO:0020037">
    <property type="term" value="F:heme binding"/>
    <property type="evidence" value="ECO:0007669"/>
    <property type="project" value="InterPro"/>
</dbReference>
<keyword evidence="11 15" id="KW-0408">Iron</keyword>
<dbReference type="GO" id="GO:0005789">
    <property type="term" value="C:endoplasmic reticulum membrane"/>
    <property type="evidence" value="ECO:0007669"/>
    <property type="project" value="UniProtKB-SubCell"/>
</dbReference>
<evidence type="ECO:0000256" key="7">
    <source>
        <dbReference type="ARBA" id="ARBA00022723"/>
    </source>
</evidence>
<feature type="transmembrane region" description="Helical" evidence="17">
    <location>
        <begin position="6"/>
        <end position="22"/>
    </location>
</feature>
<evidence type="ECO:0000313" key="19">
    <source>
        <dbReference type="Proteomes" id="UP001497472"/>
    </source>
</evidence>
<dbReference type="PRINTS" id="PR00385">
    <property type="entry name" value="P450"/>
</dbReference>
<keyword evidence="17" id="KW-0812">Transmembrane</keyword>
<reference evidence="18 19" key="1">
    <citation type="submission" date="2023-11" db="EMBL/GenBank/DDBJ databases">
        <authorList>
            <person name="Okamura Y."/>
        </authorList>
    </citation>
    <scope>NUCLEOTIDE SEQUENCE [LARGE SCALE GENOMIC DNA]</scope>
</reference>
<dbReference type="InterPro" id="IPR017972">
    <property type="entry name" value="Cyt_P450_CS"/>
</dbReference>
<evidence type="ECO:0000256" key="16">
    <source>
        <dbReference type="RuleBase" id="RU000461"/>
    </source>
</evidence>
<dbReference type="PANTHER" id="PTHR24292">
    <property type="entry name" value="CYTOCHROME P450"/>
    <property type="match status" value="1"/>
</dbReference>
<evidence type="ECO:0000256" key="10">
    <source>
        <dbReference type="ARBA" id="ARBA00023002"/>
    </source>
</evidence>
<evidence type="ECO:0000256" key="5">
    <source>
        <dbReference type="ARBA" id="ARBA00012109"/>
    </source>
</evidence>
<dbReference type="Pfam" id="PF00067">
    <property type="entry name" value="p450"/>
    <property type="match status" value="1"/>
</dbReference>
<dbReference type="PROSITE" id="PS00086">
    <property type="entry name" value="CYTOCHROME_P450"/>
    <property type="match status" value="1"/>
</dbReference>
<dbReference type="Proteomes" id="UP001497472">
    <property type="component" value="Unassembled WGS sequence"/>
</dbReference>
<dbReference type="EC" id="1.14.14.1" evidence="5"/>
<dbReference type="SUPFAM" id="SSF48264">
    <property type="entry name" value="Cytochrome P450"/>
    <property type="match status" value="1"/>
</dbReference>
<evidence type="ECO:0000256" key="4">
    <source>
        <dbReference type="ARBA" id="ARBA00010617"/>
    </source>
</evidence>